<proteinExistence type="predicted"/>
<name>A0A5K3FVY5_MESCO</name>
<dbReference type="AlphaFoldDB" id="A0A5K3FVY5"/>
<evidence type="ECO:0000313" key="1">
    <source>
        <dbReference type="WBParaSite" id="MCU_011082-RA"/>
    </source>
</evidence>
<organism evidence="1">
    <name type="scientific">Mesocestoides corti</name>
    <name type="common">Flatworm</name>
    <dbReference type="NCBI Taxonomy" id="53468"/>
    <lineage>
        <taxon>Eukaryota</taxon>
        <taxon>Metazoa</taxon>
        <taxon>Spiralia</taxon>
        <taxon>Lophotrochozoa</taxon>
        <taxon>Platyhelminthes</taxon>
        <taxon>Cestoda</taxon>
        <taxon>Eucestoda</taxon>
        <taxon>Cyclophyllidea</taxon>
        <taxon>Mesocestoididae</taxon>
        <taxon>Mesocestoides</taxon>
    </lineage>
</organism>
<accession>A0A5K3FVY5</accession>
<reference evidence="1" key="1">
    <citation type="submission" date="2019-11" db="UniProtKB">
        <authorList>
            <consortium name="WormBaseParasite"/>
        </authorList>
    </citation>
    <scope>IDENTIFICATION</scope>
</reference>
<dbReference type="WBParaSite" id="MCU_011082-RA">
    <property type="protein sequence ID" value="MCU_011082-RA"/>
    <property type="gene ID" value="MCU_011082"/>
</dbReference>
<sequence length="79" mass="8888">MDELIKSGVAANMDECEDECLRCSAKSNVAIYYGISKRCDCYAQSTTLFSIELSWSNEIGSTLRAYCFHLNELCGEWSL</sequence>
<protein>
    <submittedName>
        <fullName evidence="1">Apple domain-containing protein</fullName>
    </submittedName>
</protein>